<reference evidence="3" key="1">
    <citation type="submission" date="2023-04" db="EMBL/GenBank/DDBJ databases">
        <title>Black Yeasts Isolated from many extreme environments.</title>
        <authorList>
            <person name="Coleine C."/>
            <person name="Stajich J.E."/>
            <person name="Selbmann L."/>
        </authorList>
    </citation>
    <scope>NUCLEOTIDE SEQUENCE</scope>
    <source>
        <strain evidence="3">CCFEE 5312</strain>
    </source>
</reference>
<keyword evidence="4" id="KW-1185">Reference proteome</keyword>
<protein>
    <submittedName>
        <fullName evidence="3">Uncharacterized protein</fullName>
    </submittedName>
</protein>
<evidence type="ECO:0000313" key="3">
    <source>
        <dbReference type="EMBL" id="KAK3055143.1"/>
    </source>
</evidence>
<evidence type="ECO:0000313" key="4">
    <source>
        <dbReference type="Proteomes" id="UP001271007"/>
    </source>
</evidence>
<evidence type="ECO:0000256" key="2">
    <source>
        <dbReference type="ARBA" id="ARBA00023270"/>
    </source>
</evidence>
<dbReference type="PRINTS" id="PR00146">
    <property type="entry name" value="DHPICSNTHASE"/>
</dbReference>
<dbReference type="PANTHER" id="PTHR12128">
    <property type="entry name" value="DIHYDRODIPICOLINATE SYNTHASE"/>
    <property type="match status" value="1"/>
</dbReference>
<proteinExistence type="predicted"/>
<name>A0AAJ0DQT0_9PEZI</name>
<dbReference type="Proteomes" id="UP001271007">
    <property type="component" value="Unassembled WGS sequence"/>
</dbReference>
<gene>
    <name evidence="3" type="ORF">LTR09_003696</name>
</gene>
<accession>A0AAJ0DQT0</accession>
<keyword evidence="1" id="KW-0456">Lyase</keyword>
<sequence>MASNGSTSKASPPPQGIYVPSPTFFVAEGSASYNQTSPPLDLETQSKHSLFLVEGGVKGLVLLGSTGEAIFIKPEERVQLLKSQRKTLDDAGFKDRPIIAGTATQNIDDTLQLIQESKDAGAEYAMVLSPGYFAPATSQTGIKNWFTAVADQSVIPVMIYHYPGVTNNLYIAPATFEKLAAHPNIVGTKLSHGIIDDQALIAASPNIDHEHFYVFTGLGQNLLPVLAIGGVAAIDGLAGVFPRVVVRLFDLFNESLAKGMGKNDIAEMRLLQFRICEGEKLVARWGVVGMKEACDRVWGLGSRTGGRLPLAGGFEEGDQEWSKWSKVFDGLKELEEKFKSEGSRH</sequence>
<evidence type="ECO:0000256" key="1">
    <source>
        <dbReference type="ARBA" id="ARBA00023239"/>
    </source>
</evidence>
<organism evidence="3 4">
    <name type="scientific">Extremus antarcticus</name>
    <dbReference type="NCBI Taxonomy" id="702011"/>
    <lineage>
        <taxon>Eukaryota</taxon>
        <taxon>Fungi</taxon>
        <taxon>Dikarya</taxon>
        <taxon>Ascomycota</taxon>
        <taxon>Pezizomycotina</taxon>
        <taxon>Dothideomycetes</taxon>
        <taxon>Dothideomycetidae</taxon>
        <taxon>Mycosphaerellales</taxon>
        <taxon>Extremaceae</taxon>
        <taxon>Extremus</taxon>
    </lineage>
</organism>
<dbReference type="EMBL" id="JAWDJX010000009">
    <property type="protein sequence ID" value="KAK3055143.1"/>
    <property type="molecule type" value="Genomic_DNA"/>
</dbReference>
<dbReference type="Gene3D" id="3.20.20.70">
    <property type="entry name" value="Aldolase class I"/>
    <property type="match status" value="1"/>
</dbReference>
<dbReference type="InterPro" id="IPR013785">
    <property type="entry name" value="Aldolase_TIM"/>
</dbReference>
<dbReference type="PROSITE" id="PS00665">
    <property type="entry name" value="DHDPS_1"/>
    <property type="match status" value="1"/>
</dbReference>
<comment type="caution">
    <text evidence="3">The sequence shown here is derived from an EMBL/GenBank/DDBJ whole genome shotgun (WGS) entry which is preliminary data.</text>
</comment>
<dbReference type="SUPFAM" id="SSF51569">
    <property type="entry name" value="Aldolase"/>
    <property type="match status" value="1"/>
</dbReference>
<dbReference type="CDD" id="cd00408">
    <property type="entry name" value="DHDPS-like"/>
    <property type="match status" value="1"/>
</dbReference>
<dbReference type="AlphaFoldDB" id="A0AAJ0DQT0"/>
<dbReference type="PANTHER" id="PTHR12128:SF68">
    <property type="entry name" value="DIHYDRODIPICOLINATE SYNTHETASE"/>
    <property type="match status" value="1"/>
</dbReference>
<dbReference type="InterPro" id="IPR002220">
    <property type="entry name" value="DapA-like"/>
</dbReference>
<dbReference type="SMART" id="SM01130">
    <property type="entry name" value="DHDPS"/>
    <property type="match status" value="1"/>
</dbReference>
<keyword evidence="2" id="KW-0704">Schiff base</keyword>
<dbReference type="Pfam" id="PF00701">
    <property type="entry name" value="DHDPS"/>
    <property type="match status" value="1"/>
</dbReference>
<dbReference type="InterPro" id="IPR020624">
    <property type="entry name" value="Schiff_base-form_aldolases_CS"/>
</dbReference>
<dbReference type="GO" id="GO:0008840">
    <property type="term" value="F:4-hydroxy-tetrahydrodipicolinate synthase activity"/>
    <property type="evidence" value="ECO:0007669"/>
    <property type="project" value="TreeGrafter"/>
</dbReference>